<sequence length="128" mass="14621">MGKPRCRTSVAYLDRHLAKPTEQRVTSADCISKAVKVLEHWVRKLGIVMNPMNGDYSCGENSATSLVHAALRLLSHDQAKHFITKVAKLKNIEDIKNLEDLISDETERKRFNSERKLLNCEQIKMESQ</sequence>
<gene>
    <name evidence="1" type="primary">Acey_s0076.g1068</name>
    <name evidence="1" type="ORF">Y032_0076g1068</name>
</gene>
<organism evidence="1 2">
    <name type="scientific">Ancylostoma ceylanicum</name>
    <dbReference type="NCBI Taxonomy" id="53326"/>
    <lineage>
        <taxon>Eukaryota</taxon>
        <taxon>Metazoa</taxon>
        <taxon>Ecdysozoa</taxon>
        <taxon>Nematoda</taxon>
        <taxon>Chromadorea</taxon>
        <taxon>Rhabditida</taxon>
        <taxon>Rhabditina</taxon>
        <taxon>Rhabditomorpha</taxon>
        <taxon>Strongyloidea</taxon>
        <taxon>Ancylostomatidae</taxon>
        <taxon>Ancylostomatinae</taxon>
        <taxon>Ancylostoma</taxon>
    </lineage>
</organism>
<dbReference type="Proteomes" id="UP000024635">
    <property type="component" value="Unassembled WGS sequence"/>
</dbReference>
<dbReference type="STRING" id="53326.A0A016TUL1"/>
<dbReference type="EMBL" id="JARK01001412">
    <property type="protein sequence ID" value="EYC06446.1"/>
    <property type="molecule type" value="Genomic_DNA"/>
</dbReference>
<dbReference type="OrthoDB" id="27683at2759"/>
<reference evidence="2" key="1">
    <citation type="journal article" date="2015" name="Nat. Genet.">
        <title>The genome and transcriptome of the zoonotic hookworm Ancylostoma ceylanicum identify infection-specific gene families.</title>
        <authorList>
            <person name="Schwarz E.M."/>
            <person name="Hu Y."/>
            <person name="Antoshechkin I."/>
            <person name="Miller M.M."/>
            <person name="Sternberg P.W."/>
            <person name="Aroian R.V."/>
        </authorList>
    </citation>
    <scope>NUCLEOTIDE SEQUENCE</scope>
    <source>
        <strain evidence="2">HY135</strain>
    </source>
</reference>
<dbReference type="AlphaFoldDB" id="A0A016TUL1"/>
<evidence type="ECO:0000313" key="2">
    <source>
        <dbReference type="Proteomes" id="UP000024635"/>
    </source>
</evidence>
<comment type="caution">
    <text evidence="1">The sequence shown here is derived from an EMBL/GenBank/DDBJ whole genome shotgun (WGS) entry which is preliminary data.</text>
</comment>
<evidence type="ECO:0000313" key="1">
    <source>
        <dbReference type="EMBL" id="EYC06446.1"/>
    </source>
</evidence>
<accession>A0A016TUL1</accession>
<keyword evidence="2" id="KW-1185">Reference proteome</keyword>
<protein>
    <submittedName>
        <fullName evidence="1">Uncharacterized protein</fullName>
    </submittedName>
</protein>
<name>A0A016TUL1_9BILA</name>
<proteinExistence type="predicted"/>